<dbReference type="Proteomes" id="UP001499993">
    <property type="component" value="Unassembled WGS sequence"/>
</dbReference>
<dbReference type="EMBL" id="BAABIK010000001">
    <property type="protein sequence ID" value="GAA4926599.1"/>
    <property type="molecule type" value="Genomic_DNA"/>
</dbReference>
<comment type="caution">
    <text evidence="2">The sequence shown here is derived from an EMBL/GenBank/DDBJ whole genome shotgun (WGS) entry which is preliminary data.</text>
</comment>
<protein>
    <submittedName>
        <fullName evidence="2">Uncharacterized protein</fullName>
    </submittedName>
</protein>
<organism evidence="2 3">
    <name type="scientific">Streptomonospora halophila</name>
    <dbReference type="NCBI Taxonomy" id="427369"/>
    <lineage>
        <taxon>Bacteria</taxon>
        <taxon>Bacillati</taxon>
        <taxon>Actinomycetota</taxon>
        <taxon>Actinomycetes</taxon>
        <taxon>Streptosporangiales</taxon>
        <taxon>Nocardiopsidaceae</taxon>
        <taxon>Streptomonospora</taxon>
    </lineage>
</organism>
<proteinExistence type="predicted"/>
<keyword evidence="3" id="KW-1185">Reference proteome</keyword>
<feature type="compositionally biased region" description="Low complexity" evidence="1">
    <location>
        <begin position="1"/>
        <end position="10"/>
    </location>
</feature>
<evidence type="ECO:0000313" key="3">
    <source>
        <dbReference type="Proteomes" id="UP001499993"/>
    </source>
</evidence>
<evidence type="ECO:0000313" key="2">
    <source>
        <dbReference type="EMBL" id="GAA4926599.1"/>
    </source>
</evidence>
<sequence length="60" mass="5655">MPALSAAAAARADRRAPVVGSPAAPEGTGGPCRGPALGVRVAATGDGDHTNPLTPAPAAN</sequence>
<reference evidence="3" key="1">
    <citation type="journal article" date="2019" name="Int. J. Syst. Evol. Microbiol.">
        <title>The Global Catalogue of Microorganisms (GCM) 10K type strain sequencing project: providing services to taxonomists for standard genome sequencing and annotation.</title>
        <authorList>
            <consortium name="The Broad Institute Genomics Platform"/>
            <consortium name="The Broad Institute Genome Sequencing Center for Infectious Disease"/>
            <person name="Wu L."/>
            <person name="Ma J."/>
        </authorList>
    </citation>
    <scope>NUCLEOTIDE SEQUENCE [LARGE SCALE GENOMIC DNA]</scope>
    <source>
        <strain evidence="3">JCM 18123</strain>
    </source>
</reference>
<evidence type="ECO:0000256" key="1">
    <source>
        <dbReference type="SAM" id="MobiDB-lite"/>
    </source>
</evidence>
<feature type="region of interest" description="Disordered" evidence="1">
    <location>
        <begin position="1"/>
        <end position="60"/>
    </location>
</feature>
<accession>A0ABP9G2K2</accession>
<name>A0ABP9G2K2_9ACTN</name>
<gene>
    <name evidence="2" type="ORF">GCM10023224_01750</name>
</gene>